<dbReference type="Gene3D" id="1.10.150.50">
    <property type="entry name" value="Transcription Factor, Ets-1"/>
    <property type="match status" value="2"/>
</dbReference>
<dbReference type="Pfam" id="PF00536">
    <property type="entry name" value="SAM_1"/>
    <property type="match status" value="2"/>
</dbReference>
<evidence type="ECO:0000256" key="6">
    <source>
        <dbReference type="SAM" id="MobiDB-lite"/>
    </source>
</evidence>
<evidence type="ECO:0000313" key="9">
    <source>
        <dbReference type="EMBL" id="CAH0552478.1"/>
    </source>
</evidence>
<dbReference type="CDD" id="cd09527">
    <property type="entry name" value="SAM_Samd5"/>
    <property type="match status" value="1"/>
</dbReference>
<protein>
    <recommendedName>
        <fullName evidence="5">Sterile alpha motif domain-containing protein 5</fullName>
    </recommendedName>
</protein>
<dbReference type="GO" id="GO:0005737">
    <property type="term" value="C:cytoplasm"/>
    <property type="evidence" value="ECO:0007669"/>
    <property type="project" value="UniProtKB-SubCell"/>
</dbReference>
<keyword evidence="2" id="KW-0728">SH3 domain</keyword>
<sequence length="1066" mass="119641">MASNIVAEWLRSLQLSQYAESFVDNGYDDLEICKQVGDPDLDAIGVINPVHRVRLLQSVRSLREEGAASVYFTLEESVAVLQECLCGQVKCTCSSANGLEKEATPSPSSGVVVASSIDNAPDNVVKYLDEYEEGKAELVKIPRIQLKILLRQKLKHDGIRLGCQPYSTPEGNPGYIEGLASRYADLFNTHYGDILAHLEYLRLLEWTKSSPKEEIVNSPSTQKLPIYNSSDENEIVSAGQGIPSSQSQPLYVPGKYLPSSCITDKDEDEIYGFAYGVYSAQIAKQQQQKLLGSVAIINQQPTEIQQQHNFQTCLSPRSAYFYEFPPNERNCMNTGKRKTTFSRILQSFKTSHRKEKNRTVREVPQRVDTPDSVLQSGLEVNDHGQHVLRSMVDPCDYDRLRNLQLNGETPNTFEETIYKLKLQEALRKREKFTKDHEDILRDIKQGLIKMEKKDDTYMYDEDAKMLLPAESNNDRVHWYDEPPYESDPEDFLMGSSTGPTATIQNGLVCFTLNLRQNPLEGGVMSTRSAGDISLARGAQNIARVCREEPPCNEVQSMSSRLSNLSVETTRSGQEESQLNSPQYQTFLEDINPSYRKPTFYDGSIISQQSATIHVRSDGRCAGMSAIVGKVKNLKNDVQRTIMKLKGETREQSTELTIPCSTSSIESIPSGSGSSTQALVREDSNQSSMSAEDDLNYEPIIARAKALIDHNPNPYDKEALQFKAGDIIDITSMNAGGQWRGICNGKKGIFKFINVEILSNRNLNSKRAIKLHRNIKGKPTSVEDLLQKLNLQEYMSVFILNGYEDLELFKEIEATDLDYLGIINVDHRSKILTAVQVLHDLDSQSEEDMSEPIKECEYVNKEYNVKLSETCVSFKRGQHFRDSGCYDASVKNATLHQSSSQVESDLSDNNVAYCDKNNLDLVVKQCNNEILARVKRNQNSHPLEDELSTSSIKYSTSTIDIHKKYNVSENVAVESCQKNVLNKPINQKTNETEQNISLVKPLESNILAKHCLSENSSDSGVSSSSFTSGNIKDFRQTVLSQHLVHNSLRREAFNSANYLSTTANREK</sequence>
<dbReference type="SUPFAM" id="SSF50044">
    <property type="entry name" value="SH3-domain"/>
    <property type="match status" value="1"/>
</dbReference>
<dbReference type="PANTHER" id="PTHR12301">
    <property type="entry name" value="SAM-DOMAIN, SH3 AND NUCLEAR LOCALIZATION SIGNALS PROTEIN RELATED"/>
    <property type="match status" value="1"/>
</dbReference>
<name>A0A9P0AZT5_BRAAE</name>
<dbReference type="Gene3D" id="2.30.30.40">
    <property type="entry name" value="SH3 Domains"/>
    <property type="match status" value="1"/>
</dbReference>
<evidence type="ECO:0000259" key="8">
    <source>
        <dbReference type="SMART" id="SM00454"/>
    </source>
</evidence>
<feature type="domain" description="SAM" evidence="8">
    <location>
        <begin position="1"/>
        <end position="65"/>
    </location>
</feature>
<dbReference type="Pfam" id="PF07653">
    <property type="entry name" value="SH3_2"/>
    <property type="match status" value="1"/>
</dbReference>
<dbReference type="InterPro" id="IPR001660">
    <property type="entry name" value="SAM"/>
</dbReference>
<dbReference type="InterPro" id="IPR013761">
    <property type="entry name" value="SAM/pointed_sf"/>
</dbReference>
<accession>A0A9P0AZT5</accession>
<dbReference type="OrthoDB" id="10047268at2759"/>
<dbReference type="SMART" id="SM00326">
    <property type="entry name" value="SH3"/>
    <property type="match status" value="1"/>
</dbReference>
<dbReference type="FunFam" id="1.10.150.50:FF:000055">
    <property type="entry name" value="Sterile alpha motif domain containing 5"/>
    <property type="match status" value="1"/>
</dbReference>
<dbReference type="InterPro" id="IPR036028">
    <property type="entry name" value="SH3-like_dom_sf"/>
</dbReference>
<evidence type="ECO:0000259" key="7">
    <source>
        <dbReference type="SMART" id="SM00326"/>
    </source>
</evidence>
<dbReference type="SUPFAM" id="SSF47769">
    <property type="entry name" value="SAM/Pointed domain"/>
    <property type="match status" value="2"/>
</dbReference>
<evidence type="ECO:0000313" key="10">
    <source>
        <dbReference type="Proteomes" id="UP001154078"/>
    </source>
</evidence>
<feature type="region of interest" description="Disordered" evidence="6">
    <location>
        <begin position="648"/>
        <end position="691"/>
    </location>
</feature>
<evidence type="ECO:0000256" key="4">
    <source>
        <dbReference type="ARBA" id="ARBA00065890"/>
    </source>
</evidence>
<dbReference type="AlphaFoldDB" id="A0A9P0AZT5"/>
<feature type="compositionally biased region" description="Low complexity" evidence="6">
    <location>
        <begin position="656"/>
        <end position="675"/>
    </location>
</feature>
<keyword evidence="3" id="KW-0963">Cytoplasm</keyword>
<dbReference type="PANTHER" id="PTHR12301:SF8">
    <property type="entry name" value="STERILE ALPHA MOTIF DOMAIN-CONTAINING PROTEIN 5"/>
    <property type="match status" value="1"/>
</dbReference>
<evidence type="ECO:0000256" key="5">
    <source>
        <dbReference type="ARBA" id="ARBA00073398"/>
    </source>
</evidence>
<dbReference type="InterPro" id="IPR058666">
    <property type="entry name" value="SASH1/NUB1_homeodomain"/>
</dbReference>
<dbReference type="InterPro" id="IPR001452">
    <property type="entry name" value="SH3_domain"/>
</dbReference>
<evidence type="ECO:0000256" key="2">
    <source>
        <dbReference type="ARBA" id="ARBA00022443"/>
    </source>
</evidence>
<feature type="domain" description="SH3" evidence="7">
    <location>
        <begin position="701"/>
        <end position="758"/>
    </location>
</feature>
<evidence type="ECO:0000256" key="1">
    <source>
        <dbReference type="ARBA" id="ARBA00004496"/>
    </source>
</evidence>
<organism evidence="9 10">
    <name type="scientific">Brassicogethes aeneus</name>
    <name type="common">Rape pollen beetle</name>
    <name type="synonym">Meligethes aeneus</name>
    <dbReference type="NCBI Taxonomy" id="1431903"/>
    <lineage>
        <taxon>Eukaryota</taxon>
        <taxon>Metazoa</taxon>
        <taxon>Ecdysozoa</taxon>
        <taxon>Arthropoda</taxon>
        <taxon>Hexapoda</taxon>
        <taxon>Insecta</taxon>
        <taxon>Pterygota</taxon>
        <taxon>Neoptera</taxon>
        <taxon>Endopterygota</taxon>
        <taxon>Coleoptera</taxon>
        <taxon>Polyphaga</taxon>
        <taxon>Cucujiformia</taxon>
        <taxon>Nitidulidae</taxon>
        <taxon>Meligethinae</taxon>
        <taxon>Brassicogethes</taxon>
    </lineage>
</organism>
<evidence type="ECO:0000256" key="3">
    <source>
        <dbReference type="ARBA" id="ARBA00022490"/>
    </source>
</evidence>
<gene>
    <name evidence="9" type="ORF">MELIAE_LOCUS4691</name>
</gene>
<dbReference type="Pfam" id="PF26285">
    <property type="entry name" value="SASH1_Homeodomain"/>
    <property type="match status" value="1"/>
</dbReference>
<keyword evidence="10" id="KW-1185">Reference proteome</keyword>
<comment type="subcellular location">
    <subcellularLocation>
        <location evidence="1">Cytoplasm</location>
    </subcellularLocation>
</comment>
<dbReference type="InterPro" id="IPR051725">
    <property type="entry name" value="SAM-SH3_domain_protein"/>
</dbReference>
<dbReference type="Proteomes" id="UP001154078">
    <property type="component" value="Chromosome 3"/>
</dbReference>
<comment type="subunit">
    <text evidence="4">Interacts promiscuously (via SAM domain) with EPHA5, EPHA6, EPHA7, EPHA8, EPHB1, EPHB2, EPHB3 and EPHB4 (via SAM domain) (in vitro).</text>
</comment>
<dbReference type="SMART" id="SM00454">
    <property type="entry name" value="SAM"/>
    <property type="match status" value="2"/>
</dbReference>
<dbReference type="EMBL" id="OV121134">
    <property type="protein sequence ID" value="CAH0552478.1"/>
    <property type="molecule type" value="Genomic_DNA"/>
</dbReference>
<feature type="domain" description="SAM" evidence="8">
    <location>
        <begin position="773"/>
        <end position="840"/>
    </location>
</feature>
<proteinExistence type="predicted"/>
<reference evidence="9" key="1">
    <citation type="submission" date="2021-12" db="EMBL/GenBank/DDBJ databases">
        <authorList>
            <person name="King R."/>
        </authorList>
    </citation>
    <scope>NUCLEOTIDE SEQUENCE</scope>
</reference>